<protein>
    <submittedName>
        <fullName evidence="1">Uncharacterized protein</fullName>
    </submittedName>
</protein>
<organism evidence="1">
    <name type="scientific">bioreactor metagenome</name>
    <dbReference type="NCBI Taxonomy" id="1076179"/>
    <lineage>
        <taxon>unclassified sequences</taxon>
        <taxon>metagenomes</taxon>
        <taxon>ecological metagenomes</taxon>
    </lineage>
</organism>
<comment type="caution">
    <text evidence="1">The sequence shown here is derived from an EMBL/GenBank/DDBJ whole genome shotgun (WGS) entry which is preliminary data.</text>
</comment>
<proteinExistence type="predicted"/>
<evidence type="ECO:0000313" key="1">
    <source>
        <dbReference type="EMBL" id="MPN02240.1"/>
    </source>
</evidence>
<sequence length="64" mass="7163">MRQQLVGQQHRLRGLHVGASGHDRAQMRVRLIAQRLDDAEHVEGEQADLAAQPTPDQCRDLVIA</sequence>
<dbReference type="EMBL" id="VSSQ01048193">
    <property type="protein sequence ID" value="MPN02240.1"/>
    <property type="molecule type" value="Genomic_DNA"/>
</dbReference>
<dbReference type="AlphaFoldDB" id="A0A645ELL7"/>
<accession>A0A645ELL7</accession>
<reference evidence="1" key="1">
    <citation type="submission" date="2019-08" db="EMBL/GenBank/DDBJ databases">
        <authorList>
            <person name="Kucharzyk K."/>
            <person name="Murdoch R.W."/>
            <person name="Higgins S."/>
            <person name="Loffler F."/>
        </authorList>
    </citation>
    <scope>NUCLEOTIDE SEQUENCE</scope>
</reference>
<name>A0A645ELL7_9ZZZZ</name>
<gene>
    <name evidence="1" type="ORF">SDC9_149454</name>
</gene>